<comment type="subcellular location">
    <subcellularLocation>
        <location evidence="1">Nucleus</location>
    </subcellularLocation>
</comment>
<proteinExistence type="inferred from homology"/>
<dbReference type="SUPFAM" id="SSF50978">
    <property type="entry name" value="WD40 repeat-like"/>
    <property type="match status" value="1"/>
</dbReference>
<dbReference type="GO" id="GO:0006357">
    <property type="term" value="P:regulation of transcription by RNA polymerase II"/>
    <property type="evidence" value="ECO:0007669"/>
    <property type="project" value="UniProtKB-ARBA"/>
</dbReference>
<keyword evidence="5" id="KW-0805">Transcription regulation</keyword>
<dbReference type="GO" id="GO:0005669">
    <property type="term" value="C:transcription factor TFIID complex"/>
    <property type="evidence" value="ECO:0007669"/>
    <property type="project" value="TreeGrafter"/>
</dbReference>
<feature type="region of interest" description="Disordered" evidence="10">
    <location>
        <begin position="446"/>
        <end position="486"/>
    </location>
</feature>
<sequence length="669" mass="73734">MDDVDDILDNERTGEDDIPEEDEEGDVDEEGDEEDEDNGDEDDNMLLPKNSTNNGTDQSQPNKDDDDDDEDDDDQDEDEDENENEHENESGGNENGESEEVSNSSDEANGSKNEDQSMDNQSSQGQKVSNNDWPEDERGQNYGASEVTIGDLASRTPLTAAANNDGGTQGNSKNQKDVIDKKDGIGNENDDIEMADVANGTDIGSSNKLSAASKLDNLHNYYTQMLRSAKIADSYNVYPTAAIPIQTDVNTLAMSKGLKYLFLGGSDGFIRKYDFLNTIDGKLALTILQKHSLAESIQNAGIMLSYWENEIPQKRSEIKFLKNNKEYEPKVSPVYALEVQSECLFLLSGLNNGGITLQGVRYMEGSVGHYFKGRQGHTNVVNLLRLNGQEDKFLSGSWDKKLLEWDLQTGDIINEFRGGTSEYSSLEMRPLYSTVNVNDVANQLKISQGHDQDGDDDMGSLFGDDEEEDSTAKNATDDGSIPIGSSHVEEISKTTLNLVYDESVFMTSGLNGSVSVWDRRITEAPVINLGRGSKVPPWCQSACWSMDGDFIYAGRRNAVVEEFDLKMPSKPSNTLKLPGISGPVSCVKTMPNNRQILCASRDNIRIYDTKADFTKGSTIPFLIVPGHHGGSISNLYIDPTCRFLISTSGNRGWQGNSTDTTFIYEIDLE</sequence>
<reference evidence="13" key="1">
    <citation type="journal article" date="2013" name="Genome Announc.">
        <title>Genome sequence of the food spoilage yeast Zygosaccharomyces bailii CLIB 213(T).</title>
        <authorList>
            <person name="Galeote V."/>
            <person name="Bigey F."/>
            <person name="Devillers H."/>
            <person name="Neuveglise C."/>
            <person name="Dequin S."/>
        </authorList>
    </citation>
    <scope>NUCLEOTIDE SEQUENCE [LARGE SCALE GENOMIC DNA]</scope>
    <source>
        <strain evidence="13">CLIB 213 / ATCC 58445 / CBS 680 / CCRC 21525 / NBRC 1098 / NCYC 1416 / NRRL Y-2227</strain>
    </source>
</reference>
<feature type="domain" description="Transcription factor spt8 beta-propeller" evidence="11">
    <location>
        <begin position="235"/>
        <end position="667"/>
    </location>
</feature>
<keyword evidence="13" id="KW-1185">Reference proteome</keyword>
<evidence type="ECO:0000313" key="13">
    <source>
        <dbReference type="Proteomes" id="UP000019375"/>
    </source>
</evidence>
<dbReference type="PROSITE" id="PS50082">
    <property type="entry name" value="WD_REPEATS_2"/>
    <property type="match status" value="1"/>
</dbReference>
<feature type="region of interest" description="Disordered" evidence="10">
    <location>
        <begin position="1"/>
        <end position="141"/>
    </location>
</feature>
<feature type="compositionally biased region" description="Acidic residues" evidence="10">
    <location>
        <begin position="64"/>
        <end position="86"/>
    </location>
</feature>
<keyword evidence="7" id="KW-0539">Nucleus</keyword>
<feature type="repeat" description="WD" evidence="9">
    <location>
        <begin position="374"/>
        <end position="415"/>
    </location>
</feature>
<accession>A0A8J2XB69</accession>
<keyword evidence="6" id="KW-0804">Transcription</keyword>
<keyword evidence="3 9" id="KW-0853">WD repeat</keyword>
<feature type="compositionally biased region" description="Acidic residues" evidence="10">
    <location>
        <begin position="453"/>
        <end position="469"/>
    </location>
</feature>
<evidence type="ECO:0000259" key="11">
    <source>
        <dbReference type="Pfam" id="PF23798"/>
    </source>
</evidence>
<feature type="compositionally biased region" description="Acidic residues" evidence="10">
    <location>
        <begin position="16"/>
        <end position="44"/>
    </location>
</feature>
<evidence type="ECO:0000256" key="8">
    <source>
        <dbReference type="ARBA" id="ARBA00061203"/>
    </source>
</evidence>
<dbReference type="GO" id="GO:0016251">
    <property type="term" value="F:RNA polymerase II general transcription initiation factor activity"/>
    <property type="evidence" value="ECO:0007669"/>
    <property type="project" value="TreeGrafter"/>
</dbReference>
<evidence type="ECO:0000256" key="2">
    <source>
        <dbReference type="ARBA" id="ARBA00022553"/>
    </source>
</evidence>
<dbReference type="Proteomes" id="UP000019375">
    <property type="component" value="Unassembled WGS sequence"/>
</dbReference>
<feature type="compositionally biased region" description="Polar residues" evidence="10">
    <location>
        <begin position="49"/>
        <end position="61"/>
    </location>
</feature>
<feature type="compositionally biased region" description="Basic and acidic residues" evidence="10">
    <location>
        <begin position="174"/>
        <end position="185"/>
    </location>
</feature>
<dbReference type="GO" id="GO:0000124">
    <property type="term" value="C:SAGA complex"/>
    <property type="evidence" value="ECO:0007669"/>
    <property type="project" value="UniProtKB-ARBA"/>
</dbReference>
<dbReference type="Gene3D" id="2.130.10.10">
    <property type="entry name" value="YVTN repeat-like/Quinoprotein amine dehydrogenase"/>
    <property type="match status" value="2"/>
</dbReference>
<dbReference type="Pfam" id="PF23798">
    <property type="entry name" value="Beta-prop_SPT8"/>
    <property type="match status" value="1"/>
</dbReference>
<dbReference type="FunFam" id="2.130.10.10:FF:000925">
    <property type="entry name" value="Transcription factor SPT8"/>
    <property type="match status" value="1"/>
</dbReference>
<dbReference type="OrthoDB" id="10260946at2759"/>
<dbReference type="GO" id="GO:0010557">
    <property type="term" value="P:positive regulation of macromolecule biosynthetic process"/>
    <property type="evidence" value="ECO:0007669"/>
    <property type="project" value="UniProtKB-ARBA"/>
</dbReference>
<evidence type="ECO:0000256" key="1">
    <source>
        <dbReference type="ARBA" id="ARBA00004123"/>
    </source>
</evidence>
<evidence type="ECO:0000256" key="10">
    <source>
        <dbReference type="SAM" id="MobiDB-lite"/>
    </source>
</evidence>
<evidence type="ECO:0000256" key="7">
    <source>
        <dbReference type="ARBA" id="ARBA00023242"/>
    </source>
</evidence>
<dbReference type="PANTHER" id="PTHR19879:SF1">
    <property type="entry name" value="CANNONBALL-RELATED"/>
    <property type="match status" value="1"/>
</dbReference>
<dbReference type="InterPro" id="IPR015943">
    <property type="entry name" value="WD40/YVTN_repeat-like_dom_sf"/>
</dbReference>
<evidence type="ECO:0000256" key="9">
    <source>
        <dbReference type="PROSITE-ProRule" id="PRU00221"/>
    </source>
</evidence>
<dbReference type="PANTHER" id="PTHR19879">
    <property type="entry name" value="TRANSCRIPTION INITIATION FACTOR TFIID"/>
    <property type="match status" value="1"/>
</dbReference>
<feature type="compositionally biased region" description="Polar residues" evidence="10">
    <location>
        <begin position="118"/>
        <end position="132"/>
    </location>
</feature>
<keyword evidence="2" id="KW-0597">Phosphoprotein</keyword>
<gene>
    <name evidence="12" type="ORF">BN860_00364g</name>
</gene>
<dbReference type="InterPro" id="IPR001680">
    <property type="entry name" value="WD40_rpt"/>
</dbReference>
<evidence type="ECO:0000256" key="6">
    <source>
        <dbReference type="ARBA" id="ARBA00023163"/>
    </source>
</evidence>
<keyword evidence="4" id="KW-0677">Repeat</keyword>
<feature type="region of interest" description="Disordered" evidence="10">
    <location>
        <begin position="158"/>
        <end position="190"/>
    </location>
</feature>
<dbReference type="InterPro" id="IPR036322">
    <property type="entry name" value="WD40_repeat_dom_sf"/>
</dbReference>
<evidence type="ECO:0000256" key="4">
    <source>
        <dbReference type="ARBA" id="ARBA00022737"/>
    </source>
</evidence>
<dbReference type="AlphaFoldDB" id="A0A8J2XB69"/>
<evidence type="ECO:0000256" key="5">
    <source>
        <dbReference type="ARBA" id="ARBA00023015"/>
    </source>
</evidence>
<dbReference type="GO" id="GO:0006325">
    <property type="term" value="P:chromatin organization"/>
    <property type="evidence" value="ECO:0007669"/>
    <property type="project" value="UniProtKB-ARBA"/>
</dbReference>
<evidence type="ECO:0000256" key="3">
    <source>
        <dbReference type="ARBA" id="ARBA00022574"/>
    </source>
</evidence>
<comment type="similarity">
    <text evidence="8">Belongs to the WD repeat SPT8 family.</text>
</comment>
<dbReference type="InterPro" id="IPR057544">
    <property type="entry name" value="Beta-prop_SPT8"/>
</dbReference>
<name>A0A8J2XB69_ZYGB2</name>
<feature type="compositionally biased region" description="Polar residues" evidence="10">
    <location>
        <begin position="161"/>
        <end position="173"/>
    </location>
</feature>
<protein>
    <submittedName>
        <fullName evidence="12">ZYBA0S15-00364g1_1</fullName>
    </submittedName>
</protein>
<organism evidence="12 13">
    <name type="scientific">Zygosaccharomyces bailii (strain CLIB 213 / ATCC 58445 / CBS 680 / BCRC 21525 / NBRC 1098 / NCYC 1416 / NRRL Y-2227)</name>
    <dbReference type="NCBI Taxonomy" id="1333698"/>
    <lineage>
        <taxon>Eukaryota</taxon>
        <taxon>Fungi</taxon>
        <taxon>Dikarya</taxon>
        <taxon>Ascomycota</taxon>
        <taxon>Saccharomycotina</taxon>
        <taxon>Saccharomycetes</taxon>
        <taxon>Saccharomycetales</taxon>
        <taxon>Saccharomycetaceae</taxon>
        <taxon>Zygosaccharomyces</taxon>
    </lineage>
</organism>
<evidence type="ECO:0000313" key="12">
    <source>
        <dbReference type="EMBL" id="CDF91867.1"/>
    </source>
</evidence>
<dbReference type="GO" id="GO:0006367">
    <property type="term" value="P:transcription initiation at RNA polymerase II promoter"/>
    <property type="evidence" value="ECO:0007669"/>
    <property type="project" value="TreeGrafter"/>
</dbReference>
<dbReference type="SMART" id="SM00320">
    <property type="entry name" value="WD40"/>
    <property type="match status" value="5"/>
</dbReference>
<dbReference type="EMBL" id="HG316468">
    <property type="protein sequence ID" value="CDF91867.1"/>
    <property type="molecule type" value="Genomic_DNA"/>
</dbReference>